<protein>
    <recommendedName>
        <fullName evidence="2">BACK domain-containing protein</fullName>
    </recommendedName>
</protein>
<name>A0A8J2JS92_9HEXA</name>
<feature type="domain" description="BACK" evidence="2">
    <location>
        <begin position="25"/>
        <end position="111"/>
    </location>
</feature>
<dbReference type="GO" id="GO:0005829">
    <property type="term" value="C:cytosol"/>
    <property type="evidence" value="ECO:0007669"/>
    <property type="project" value="TreeGrafter"/>
</dbReference>
<accession>A0A8J2JS92</accession>
<dbReference type="SMART" id="SM00875">
    <property type="entry name" value="BACK"/>
    <property type="match status" value="1"/>
</dbReference>
<keyword evidence="4" id="KW-1185">Reference proteome</keyword>
<sequence length="246" mass="27817">GHIRGNFKAYLYILGMGIQWESGRCINTSSLDEGKLKDVILSYICKNAKLVLILDSFLKLSLNGLLEVLGDDNLEVNSELDVFKAVVRWGMNSLSQNGKCVSPENLEEALKQPFEVRMGFTTPRETITSSDNEVDGESSFEMPPLGISSGQLPDSMEALARNRRACSNSERVQNGTDNLKPTMEDMLRAELYKRIAKLEEAQTCHPINGKTQFLQKLPVQSDRERFMEIVKSKKMDTEKCWFRVQN</sequence>
<feature type="region of interest" description="Disordered" evidence="1">
    <location>
        <begin position="126"/>
        <end position="147"/>
    </location>
</feature>
<dbReference type="Pfam" id="PF07707">
    <property type="entry name" value="BACK"/>
    <property type="match status" value="1"/>
</dbReference>
<dbReference type="AlphaFoldDB" id="A0A8J2JS92"/>
<evidence type="ECO:0000313" key="4">
    <source>
        <dbReference type="Proteomes" id="UP000708208"/>
    </source>
</evidence>
<gene>
    <name evidence="3" type="ORF">AFUS01_LOCUS3318</name>
</gene>
<dbReference type="Proteomes" id="UP000708208">
    <property type="component" value="Unassembled WGS sequence"/>
</dbReference>
<evidence type="ECO:0000313" key="3">
    <source>
        <dbReference type="EMBL" id="CAG7687871.1"/>
    </source>
</evidence>
<proteinExistence type="predicted"/>
<dbReference type="PANTHER" id="PTHR45774">
    <property type="entry name" value="BTB/POZ DOMAIN-CONTAINING"/>
    <property type="match status" value="1"/>
</dbReference>
<dbReference type="PANTHER" id="PTHR45774:SF4">
    <property type="entry name" value="AXUNDEAD, ISOFORM F"/>
    <property type="match status" value="1"/>
</dbReference>
<dbReference type="GO" id="GO:0022008">
    <property type="term" value="P:neurogenesis"/>
    <property type="evidence" value="ECO:0007669"/>
    <property type="project" value="TreeGrafter"/>
</dbReference>
<feature type="non-terminal residue" evidence="3">
    <location>
        <position position="1"/>
    </location>
</feature>
<evidence type="ECO:0000259" key="2">
    <source>
        <dbReference type="SMART" id="SM00875"/>
    </source>
</evidence>
<evidence type="ECO:0000256" key="1">
    <source>
        <dbReference type="SAM" id="MobiDB-lite"/>
    </source>
</evidence>
<reference evidence="3" key="1">
    <citation type="submission" date="2021-06" db="EMBL/GenBank/DDBJ databases">
        <authorList>
            <person name="Hodson N. C."/>
            <person name="Mongue J. A."/>
            <person name="Jaron S. K."/>
        </authorList>
    </citation>
    <scope>NUCLEOTIDE SEQUENCE</scope>
</reference>
<dbReference type="InterPro" id="IPR011705">
    <property type="entry name" value="BACK"/>
</dbReference>
<dbReference type="OrthoDB" id="6350321at2759"/>
<dbReference type="EMBL" id="CAJVCH010019906">
    <property type="protein sequence ID" value="CAG7687871.1"/>
    <property type="molecule type" value="Genomic_DNA"/>
</dbReference>
<comment type="caution">
    <text evidence="3">The sequence shown here is derived from an EMBL/GenBank/DDBJ whole genome shotgun (WGS) entry which is preliminary data.</text>
</comment>
<organism evidence="3 4">
    <name type="scientific">Allacma fusca</name>
    <dbReference type="NCBI Taxonomy" id="39272"/>
    <lineage>
        <taxon>Eukaryota</taxon>
        <taxon>Metazoa</taxon>
        <taxon>Ecdysozoa</taxon>
        <taxon>Arthropoda</taxon>
        <taxon>Hexapoda</taxon>
        <taxon>Collembola</taxon>
        <taxon>Symphypleona</taxon>
        <taxon>Sminthuridae</taxon>
        <taxon>Allacma</taxon>
    </lineage>
</organism>